<dbReference type="Gene3D" id="1.10.3210.10">
    <property type="entry name" value="Hypothetical protein af1432"/>
    <property type="match status" value="1"/>
</dbReference>
<dbReference type="AlphaFoldDB" id="A0A831ZR74"/>
<name>A0A831ZR74_9BACT</name>
<dbReference type="PANTHER" id="PTHR33525:SF3">
    <property type="entry name" value="RIBONUCLEASE Y"/>
    <property type="match status" value="1"/>
</dbReference>
<dbReference type="EMBL" id="DSTK01000013">
    <property type="protein sequence ID" value="HFK96509.1"/>
    <property type="molecule type" value="Genomic_DNA"/>
</dbReference>
<dbReference type="CDD" id="cd00077">
    <property type="entry name" value="HDc"/>
    <property type="match status" value="1"/>
</dbReference>
<comment type="caution">
    <text evidence="2">The sequence shown here is derived from an EMBL/GenBank/DDBJ whole genome shotgun (WGS) entry which is preliminary data.</text>
</comment>
<dbReference type="InterPro" id="IPR003607">
    <property type="entry name" value="HD/PDEase_dom"/>
</dbReference>
<dbReference type="SUPFAM" id="SSF109604">
    <property type="entry name" value="HD-domain/PDEase-like"/>
    <property type="match status" value="1"/>
</dbReference>
<dbReference type="InterPro" id="IPR013976">
    <property type="entry name" value="HDOD"/>
</dbReference>
<dbReference type="NCBIfam" id="TIGR00277">
    <property type="entry name" value="HDIG"/>
    <property type="match status" value="1"/>
</dbReference>
<evidence type="ECO:0000313" key="2">
    <source>
        <dbReference type="EMBL" id="HFK96509.1"/>
    </source>
</evidence>
<reference evidence="2" key="1">
    <citation type="journal article" date="2020" name="mSystems">
        <title>Genome- and Community-Level Interaction Insights into Carbon Utilization and Element Cycling Functions of Hydrothermarchaeota in Hydrothermal Sediment.</title>
        <authorList>
            <person name="Zhou Z."/>
            <person name="Liu Y."/>
            <person name="Xu W."/>
            <person name="Pan J."/>
            <person name="Luo Z.H."/>
            <person name="Li M."/>
        </authorList>
    </citation>
    <scope>NUCLEOTIDE SEQUENCE [LARGE SCALE GENOMIC DNA]</scope>
    <source>
        <strain evidence="2">SpSt-456</strain>
    </source>
</reference>
<feature type="domain" description="HDOD" evidence="1">
    <location>
        <begin position="20"/>
        <end position="213"/>
    </location>
</feature>
<dbReference type="InterPro" id="IPR006675">
    <property type="entry name" value="HDIG_dom"/>
</dbReference>
<dbReference type="PANTHER" id="PTHR33525">
    <property type="match status" value="1"/>
</dbReference>
<dbReference type="SMART" id="SM00471">
    <property type="entry name" value="HDc"/>
    <property type="match status" value="1"/>
</dbReference>
<sequence>METAPTSTELHALVQLTGDLPPMPHVASEALQKIAEPNTSAEEIQRILARDPGLAARVLKLANSSFYARSRTIATLREAVVVIGFKTVRTLVLASITRDLFEPFGLTEKLLWEHAVGCGLAARTLAVSLRFSRAEECFLAGLLHDVGKMILLTHHSEPTRRIIQDVYNDSDLSFSALERDAFGFDHAEVGRLLAAKWRFPEEIVEAIGCHHRPGAAKLLPALTVIVHLANAFCHKLELGPTKRPDVDLASVPSARALKLGPEKVAALEESIRQVLETEASMFS</sequence>
<dbReference type="InterPro" id="IPR052340">
    <property type="entry name" value="RNase_Y/CdgJ"/>
</dbReference>
<proteinExistence type="predicted"/>
<dbReference type="PROSITE" id="PS51833">
    <property type="entry name" value="HDOD"/>
    <property type="match status" value="1"/>
</dbReference>
<protein>
    <submittedName>
        <fullName evidence="2">HDOD domain-containing protein</fullName>
    </submittedName>
</protein>
<gene>
    <name evidence="2" type="ORF">ENS06_04175</name>
</gene>
<evidence type="ECO:0000259" key="1">
    <source>
        <dbReference type="PROSITE" id="PS51833"/>
    </source>
</evidence>
<dbReference type="Pfam" id="PF08668">
    <property type="entry name" value="HDOD"/>
    <property type="match status" value="1"/>
</dbReference>
<organism evidence="2">
    <name type="scientific">Desulfacinum infernum</name>
    <dbReference type="NCBI Taxonomy" id="35837"/>
    <lineage>
        <taxon>Bacteria</taxon>
        <taxon>Pseudomonadati</taxon>
        <taxon>Thermodesulfobacteriota</taxon>
        <taxon>Syntrophobacteria</taxon>
        <taxon>Syntrophobacterales</taxon>
        <taxon>Syntrophobacteraceae</taxon>
        <taxon>Desulfacinum</taxon>
    </lineage>
</organism>
<accession>A0A831ZR74</accession>